<reference evidence="2" key="1">
    <citation type="journal article" date="2013" name="Genome Announc.">
        <title>Draft Genome Sequence of the Dimorphic Prosthecate Bacterium Brevundimonas abyssalis TAR-001T.</title>
        <authorList>
            <person name="Tsubouchi T."/>
            <person name="Nishi S."/>
            <person name="Usui K."/>
            <person name="Shimane Y."/>
            <person name="Takaki Y."/>
            <person name="Maruyama T."/>
            <person name="Hatada Y."/>
        </authorList>
    </citation>
    <scope>NUCLEOTIDE SEQUENCE [LARGE SCALE GENOMIC DNA]</scope>
    <source>
        <strain evidence="2">TAR-001</strain>
    </source>
</reference>
<sequence>MALDDLEGVVVASGTWLYDGDISKRTLVTARNYDVRWATYHADGLLNEGELPAEPGPDGLYYYVSGTGPFPTVADAKAWTEQAWGPVVWDE</sequence>
<evidence type="ECO:0000313" key="1">
    <source>
        <dbReference type="EMBL" id="GAD59459.1"/>
    </source>
</evidence>
<comment type="caution">
    <text evidence="1">The sequence shown here is derived from an EMBL/GenBank/DDBJ whole genome shotgun (WGS) entry which is preliminary data.</text>
</comment>
<name>A0A8E0NBS7_9CAUL</name>
<gene>
    <name evidence="1" type="ORF">MBEBAB_1709</name>
</gene>
<dbReference type="EMBL" id="BATC01000028">
    <property type="protein sequence ID" value="GAD59459.1"/>
    <property type="molecule type" value="Genomic_DNA"/>
</dbReference>
<proteinExistence type="predicted"/>
<accession>A0A8E0NBS7</accession>
<organism evidence="1 2">
    <name type="scientific">Brevundimonas abyssalis TAR-001</name>
    <dbReference type="NCBI Taxonomy" id="1391729"/>
    <lineage>
        <taxon>Bacteria</taxon>
        <taxon>Pseudomonadati</taxon>
        <taxon>Pseudomonadota</taxon>
        <taxon>Alphaproteobacteria</taxon>
        <taxon>Caulobacterales</taxon>
        <taxon>Caulobacteraceae</taxon>
        <taxon>Brevundimonas</taxon>
    </lineage>
</organism>
<protein>
    <submittedName>
        <fullName evidence="1">Uncharacterized protein</fullName>
    </submittedName>
</protein>
<dbReference type="Proteomes" id="UP000016569">
    <property type="component" value="Unassembled WGS sequence"/>
</dbReference>
<keyword evidence="2" id="KW-1185">Reference proteome</keyword>
<dbReference type="AlphaFoldDB" id="A0A8E0NBS7"/>
<evidence type="ECO:0000313" key="2">
    <source>
        <dbReference type="Proteomes" id="UP000016569"/>
    </source>
</evidence>